<sequence length="129" mass="14265">MLVVLGLALATTSRSGTAHAQASKASVSLAQAPCTPKDSTVSCCVKTHPTAPERCGATKLEAAEILFAGRVAMELARPDLPEWKRVCMETYVKCQEEDWLGHCYECFRYCEGQKGEWPRNKCRRQQGDN</sequence>
<proteinExistence type="predicted"/>
<accession>A0A3A8NTH8</accession>
<feature type="chain" id="PRO_5017478885" evidence="1">
    <location>
        <begin position="21"/>
        <end position="129"/>
    </location>
</feature>
<keyword evidence="1" id="KW-0732">Signal</keyword>
<evidence type="ECO:0000313" key="3">
    <source>
        <dbReference type="Proteomes" id="UP000273405"/>
    </source>
</evidence>
<dbReference type="AlphaFoldDB" id="A0A3A8NTH8"/>
<dbReference type="OrthoDB" id="5384446at2"/>
<comment type="caution">
    <text evidence="2">The sequence shown here is derived from an EMBL/GenBank/DDBJ whole genome shotgun (WGS) entry which is preliminary data.</text>
</comment>
<feature type="signal peptide" evidence="1">
    <location>
        <begin position="1"/>
        <end position="20"/>
    </location>
</feature>
<name>A0A3A8NTH8_9BACT</name>
<dbReference type="EMBL" id="RAWG01000018">
    <property type="protein sequence ID" value="RKH46769.1"/>
    <property type="molecule type" value="Genomic_DNA"/>
</dbReference>
<dbReference type="Proteomes" id="UP000273405">
    <property type="component" value="Unassembled WGS sequence"/>
</dbReference>
<reference evidence="3" key="1">
    <citation type="submission" date="2018-09" db="EMBL/GenBank/DDBJ databases">
        <authorList>
            <person name="Livingstone P.G."/>
            <person name="Whitworth D.E."/>
        </authorList>
    </citation>
    <scope>NUCLEOTIDE SEQUENCE [LARGE SCALE GENOMIC DNA]</scope>
    <source>
        <strain evidence="3">CA040B</strain>
    </source>
</reference>
<keyword evidence="3" id="KW-1185">Reference proteome</keyword>
<evidence type="ECO:0000313" key="2">
    <source>
        <dbReference type="EMBL" id="RKH46769.1"/>
    </source>
</evidence>
<protein>
    <submittedName>
        <fullName evidence="2">Uncharacterized protein</fullName>
    </submittedName>
</protein>
<evidence type="ECO:0000256" key="1">
    <source>
        <dbReference type="SAM" id="SignalP"/>
    </source>
</evidence>
<organism evidence="2 3">
    <name type="scientific">Corallococcus sicarius</name>
    <dbReference type="NCBI Taxonomy" id="2316726"/>
    <lineage>
        <taxon>Bacteria</taxon>
        <taxon>Pseudomonadati</taxon>
        <taxon>Myxococcota</taxon>
        <taxon>Myxococcia</taxon>
        <taxon>Myxococcales</taxon>
        <taxon>Cystobacterineae</taxon>
        <taxon>Myxococcaceae</taxon>
        <taxon>Corallococcus</taxon>
    </lineage>
</organism>
<gene>
    <name evidence="2" type="ORF">D7X12_04730</name>
</gene>